<dbReference type="Proteomes" id="UP001054857">
    <property type="component" value="Unassembled WGS sequence"/>
</dbReference>
<dbReference type="AlphaFoldDB" id="A0AAD3DTM3"/>
<organism evidence="2 3">
    <name type="scientific">Astrephomene gubernaculifera</name>
    <dbReference type="NCBI Taxonomy" id="47775"/>
    <lineage>
        <taxon>Eukaryota</taxon>
        <taxon>Viridiplantae</taxon>
        <taxon>Chlorophyta</taxon>
        <taxon>core chlorophytes</taxon>
        <taxon>Chlorophyceae</taxon>
        <taxon>CS clade</taxon>
        <taxon>Chlamydomonadales</taxon>
        <taxon>Astrephomenaceae</taxon>
        <taxon>Astrephomene</taxon>
    </lineage>
</organism>
<name>A0AAD3DTM3_9CHLO</name>
<dbReference type="EMBL" id="BMAR01000014">
    <property type="protein sequence ID" value="GFR46437.1"/>
    <property type="molecule type" value="Genomic_DNA"/>
</dbReference>
<feature type="non-terminal residue" evidence="2">
    <location>
        <position position="172"/>
    </location>
</feature>
<gene>
    <name evidence="2" type="ORF">Agub_g8011</name>
</gene>
<evidence type="ECO:0000313" key="2">
    <source>
        <dbReference type="EMBL" id="GFR46437.1"/>
    </source>
</evidence>
<comment type="caution">
    <text evidence="2">The sequence shown here is derived from an EMBL/GenBank/DDBJ whole genome shotgun (WGS) entry which is preliminary data.</text>
</comment>
<keyword evidence="3" id="KW-1185">Reference proteome</keyword>
<proteinExistence type="predicted"/>
<evidence type="ECO:0000313" key="3">
    <source>
        <dbReference type="Proteomes" id="UP001054857"/>
    </source>
</evidence>
<feature type="region of interest" description="Disordered" evidence="1">
    <location>
        <begin position="1"/>
        <end position="48"/>
    </location>
</feature>
<evidence type="ECO:0000256" key="1">
    <source>
        <dbReference type="SAM" id="MobiDB-lite"/>
    </source>
</evidence>
<feature type="compositionally biased region" description="Polar residues" evidence="1">
    <location>
        <begin position="1"/>
        <end position="14"/>
    </location>
</feature>
<sequence>MDEPGASNSVTKSPVETDGIDVASSSMESGGERQGETATIEAPSCSRSGAPPPGYMLVTVQLLGQSTPVVIDLPIEVLPCHTFADVCEAALARAPDTPPNDYRMRAYLLLHSQLAVPLQDPHTPARPTLRTFPGATRLRYDILPGTGDDSAAAAAAGVRTARVAPRRQRQRW</sequence>
<protein>
    <submittedName>
        <fullName evidence="2">Uncharacterized protein</fullName>
    </submittedName>
</protein>
<accession>A0AAD3DTM3</accession>
<reference evidence="2 3" key="1">
    <citation type="journal article" date="2021" name="Sci. Rep.">
        <title>Genome sequencing of the multicellular alga Astrephomene provides insights into convergent evolution of germ-soma differentiation.</title>
        <authorList>
            <person name="Yamashita S."/>
            <person name="Yamamoto K."/>
            <person name="Matsuzaki R."/>
            <person name="Suzuki S."/>
            <person name="Yamaguchi H."/>
            <person name="Hirooka S."/>
            <person name="Minakuchi Y."/>
            <person name="Miyagishima S."/>
            <person name="Kawachi M."/>
            <person name="Toyoda A."/>
            <person name="Nozaki H."/>
        </authorList>
    </citation>
    <scope>NUCLEOTIDE SEQUENCE [LARGE SCALE GENOMIC DNA]</scope>
    <source>
        <strain evidence="2 3">NIES-4017</strain>
    </source>
</reference>